<evidence type="ECO:0000256" key="4">
    <source>
        <dbReference type="HAMAP-Rule" id="MF_01214"/>
    </source>
</evidence>
<dbReference type="GO" id="GO:0019856">
    <property type="term" value="P:pyrimidine nucleobase biosynthetic process"/>
    <property type="evidence" value="ECO:0007669"/>
    <property type="project" value="TreeGrafter"/>
</dbReference>
<evidence type="ECO:0000313" key="6">
    <source>
        <dbReference type="EMBL" id="MCX2819917.1"/>
    </source>
</evidence>
<dbReference type="Proteomes" id="UP001149411">
    <property type="component" value="Unassembled WGS sequence"/>
</dbReference>
<protein>
    <recommendedName>
        <fullName evidence="4">Transcriptional regulator GfcR</fullName>
    </recommendedName>
</protein>
<dbReference type="NCBIfam" id="NF002620">
    <property type="entry name" value="PRK02277.1"/>
    <property type="match status" value="1"/>
</dbReference>
<dbReference type="SUPFAM" id="SSF53271">
    <property type="entry name" value="PRTase-like"/>
    <property type="match status" value="1"/>
</dbReference>
<name>A0A9Q4C6C7_9EURY</name>
<evidence type="ECO:0000256" key="3">
    <source>
        <dbReference type="ARBA" id="ARBA00023163"/>
    </source>
</evidence>
<dbReference type="GO" id="GO:0010468">
    <property type="term" value="P:regulation of gene expression"/>
    <property type="evidence" value="ECO:0007669"/>
    <property type="project" value="UniProtKB-UniRule"/>
</dbReference>
<dbReference type="GO" id="GO:0004588">
    <property type="term" value="F:orotate phosphoribosyltransferase activity"/>
    <property type="evidence" value="ECO:0007669"/>
    <property type="project" value="TreeGrafter"/>
</dbReference>
<accession>A0A9Q4C6C7</accession>
<dbReference type="InterPro" id="IPR000836">
    <property type="entry name" value="PRTase_dom"/>
</dbReference>
<keyword evidence="7" id="KW-1185">Reference proteome</keyword>
<evidence type="ECO:0000256" key="2">
    <source>
        <dbReference type="ARBA" id="ARBA00023125"/>
    </source>
</evidence>
<reference evidence="6" key="1">
    <citation type="submission" date="2022-09" db="EMBL/GenBank/DDBJ databases">
        <title>Haloadaptaus new haloarchaeum isolated from saline soil.</title>
        <authorList>
            <person name="Duran-Viseras A."/>
            <person name="Sanchez-Porro C."/>
            <person name="Ventosa A."/>
        </authorList>
    </citation>
    <scope>NUCLEOTIDE SEQUENCE</scope>
    <source>
        <strain evidence="6">F3-133</strain>
    </source>
</reference>
<evidence type="ECO:0000256" key="1">
    <source>
        <dbReference type="ARBA" id="ARBA00023015"/>
    </source>
</evidence>
<dbReference type="GO" id="GO:0003677">
    <property type="term" value="F:DNA binding"/>
    <property type="evidence" value="ECO:0007669"/>
    <property type="project" value="UniProtKB-UniRule"/>
</dbReference>
<gene>
    <name evidence="4" type="primary">gfcR</name>
    <name evidence="6" type="ORF">EGH25_11200</name>
</gene>
<dbReference type="EMBL" id="RKLV01000014">
    <property type="protein sequence ID" value="MCX2819917.1"/>
    <property type="molecule type" value="Genomic_DNA"/>
</dbReference>
<dbReference type="PANTHER" id="PTHR19278">
    <property type="entry name" value="OROTATE PHOSPHORIBOSYLTRANSFERASE"/>
    <property type="match status" value="1"/>
</dbReference>
<comment type="domain">
    <text evidence="4">Contains an N-terminal DNA-binding winged helix-turn-helix domain and a C-terminal regulatory domain (or effector binding domain) resembling phosphoribosyltransferase (PRT) domain.</text>
</comment>
<dbReference type="CDD" id="cd06223">
    <property type="entry name" value="PRTases_typeI"/>
    <property type="match status" value="1"/>
</dbReference>
<sequence length="205" mass="21950">MKKVDDLMESAHELKERGLKSGEIADELNVSRETANWLLTHSSTGTDEGDEAPGDIHLDWSAVGSSSRRLSLVAEAMKELIAEDLNEEPDAVVGIAKAGVPLATLVAEKFDARLAEYTPRKQKWGEDDYDELSGSFSRNFAGVDGARCVVVDDVVTTGRTMTEAVRFVEENGGTPVSAAVLANKSGKTSIDGVEVNSLVGVVRVE</sequence>
<dbReference type="InterPro" id="IPR029057">
    <property type="entry name" value="PRTase-like"/>
</dbReference>
<dbReference type="Gene3D" id="3.40.50.2020">
    <property type="match status" value="1"/>
</dbReference>
<organism evidence="6 7">
    <name type="scientific">Halorutilus salinus</name>
    <dbReference type="NCBI Taxonomy" id="2487751"/>
    <lineage>
        <taxon>Archaea</taxon>
        <taxon>Methanobacteriati</taxon>
        <taxon>Methanobacteriota</taxon>
        <taxon>Stenosarchaea group</taxon>
        <taxon>Halobacteria</taxon>
        <taxon>Halorutilales</taxon>
        <taxon>Halorutilaceae</taxon>
        <taxon>Halorutilus</taxon>
    </lineage>
</organism>
<dbReference type="AlphaFoldDB" id="A0A9Q4C6C7"/>
<comment type="caution">
    <text evidence="6">The sequence shown here is derived from an EMBL/GenBank/DDBJ whole genome shotgun (WGS) entry which is preliminary data.</text>
</comment>
<dbReference type="RefSeq" id="WP_266088610.1">
    <property type="nucleotide sequence ID" value="NZ_RKLV01000014.1"/>
</dbReference>
<comment type="similarity">
    <text evidence="4">Belongs to the purine/pyrimidine phosphoribosyltransferase family. GfcR subfamily.</text>
</comment>
<dbReference type="Pfam" id="PF00156">
    <property type="entry name" value="Pribosyltran"/>
    <property type="match status" value="1"/>
</dbReference>
<keyword evidence="3 4" id="KW-0804">Transcription</keyword>
<keyword evidence="6" id="KW-0808">Transferase</keyword>
<dbReference type="HAMAP" id="MF_01214">
    <property type="entry name" value="GfcR"/>
    <property type="match status" value="1"/>
</dbReference>
<keyword evidence="1 4" id="KW-0805">Transcription regulation</keyword>
<keyword evidence="2 4" id="KW-0238">DNA-binding</keyword>
<feature type="domain" description="Phosphoribosyltransferase" evidence="5">
    <location>
        <begin position="60"/>
        <end position="188"/>
    </location>
</feature>
<dbReference type="PANTHER" id="PTHR19278:SF41">
    <property type="entry name" value="PYRE-LIKE PROTEIN"/>
    <property type="match status" value="1"/>
</dbReference>
<keyword evidence="6" id="KW-0328">Glycosyltransferase</keyword>
<evidence type="ECO:0000259" key="5">
    <source>
        <dbReference type="Pfam" id="PF00156"/>
    </source>
</evidence>
<evidence type="ECO:0000313" key="7">
    <source>
        <dbReference type="Proteomes" id="UP001149411"/>
    </source>
</evidence>
<dbReference type="GO" id="GO:0006222">
    <property type="term" value="P:UMP biosynthetic process"/>
    <property type="evidence" value="ECO:0007669"/>
    <property type="project" value="TreeGrafter"/>
</dbReference>
<proteinExistence type="inferred from homology"/>
<dbReference type="InterPro" id="IPR022854">
    <property type="entry name" value="GfcR-like"/>
</dbReference>